<dbReference type="InterPro" id="IPR019734">
    <property type="entry name" value="TPR_rpt"/>
</dbReference>
<evidence type="ECO:0000256" key="2">
    <source>
        <dbReference type="ARBA" id="ARBA00022803"/>
    </source>
</evidence>
<keyword evidence="1" id="KW-0677">Repeat</keyword>
<dbReference type="InterPro" id="IPR050498">
    <property type="entry name" value="Ycf3"/>
</dbReference>
<dbReference type="PROSITE" id="PS50005">
    <property type="entry name" value="TPR"/>
    <property type="match status" value="2"/>
</dbReference>
<dbReference type="AlphaFoldDB" id="K7YYZ8"/>
<dbReference type="PROSITE" id="PS50293">
    <property type="entry name" value="TPR_REGION"/>
    <property type="match status" value="1"/>
</dbReference>
<dbReference type="GO" id="GO:0009279">
    <property type="term" value="C:cell outer membrane"/>
    <property type="evidence" value="ECO:0007669"/>
    <property type="project" value="TreeGrafter"/>
</dbReference>
<keyword evidence="2 3" id="KW-0802">TPR repeat</keyword>
<dbReference type="Pfam" id="PF13432">
    <property type="entry name" value="TPR_16"/>
    <property type="match status" value="1"/>
</dbReference>
<protein>
    <submittedName>
        <fullName evidence="5 6">Magnetosome protein</fullName>
    </submittedName>
</protein>
<feature type="repeat" description="TPR" evidence="3">
    <location>
        <begin position="123"/>
        <end position="156"/>
    </location>
</feature>
<dbReference type="SUPFAM" id="SSF48452">
    <property type="entry name" value="TPR-like"/>
    <property type="match status" value="1"/>
</dbReference>
<dbReference type="InterPro" id="IPR011990">
    <property type="entry name" value="TPR-like_helical_dom_sf"/>
</dbReference>
<sequence length="262" mass="29346">MAKTEREQMASLEDAIGAVGVGDEGFHSGGGGSTKKAKGKKRPVEMDSEFVEGSASYYWHSFLLLGGRMLHRTLDWYNGLFSFSTKDKAKLYRNISQYYLRRGAGDRAIGYLKEWVRNEKTDPEPLYQMGCALASMGELQRAVSAFDKALALKANHHNALYRKSAILLKLKKYPEAISGLEAIIDGSPKDARAYYLLGLAHDGAGDLDKGIEALEKAVELDPEEIKYHQYLGFMNVRKEDHQTAAKHFTRVMELERAEDDES</sequence>
<reference evidence="6" key="2">
    <citation type="journal article" date="2013" name="Environ. Microbiol.">
        <title>Comparative genomic analysis of magnetotactic bacteria from the Deltaproteobacteria provides new insights into magnetite and greigite magnetosome genes required for magnetotaxis.</title>
        <authorList>
            <person name="Lefevre C.T."/>
            <person name="Trubitsyn D."/>
            <person name="Abreu F."/>
            <person name="Kolinko S."/>
            <person name="Jogler C."/>
            <person name="de Almeida L.G."/>
            <person name="de Vasconcelos A.T."/>
            <person name="Kube M."/>
            <person name="Reinhardt R."/>
            <person name="Lins U."/>
            <person name="Pignol D."/>
            <person name="Schuler D."/>
            <person name="Bazylinski D.A."/>
            <person name="Ginet N."/>
        </authorList>
    </citation>
    <scope>NUCLEOTIDE SEQUENCE</scope>
    <source>
        <strain evidence="6">ML-1</strain>
    </source>
</reference>
<feature type="region of interest" description="Disordered" evidence="4">
    <location>
        <begin position="21"/>
        <end position="42"/>
    </location>
</feature>
<organism evidence="5">
    <name type="scientific">delta proteobacterium ML-1</name>
    <dbReference type="NCBI Taxonomy" id="947513"/>
    <lineage>
        <taxon>Bacteria</taxon>
        <taxon>Deltaproteobacteria</taxon>
    </lineage>
</organism>
<proteinExistence type="predicted"/>
<feature type="repeat" description="TPR" evidence="3">
    <location>
        <begin position="191"/>
        <end position="224"/>
    </location>
</feature>
<dbReference type="Pfam" id="PF13181">
    <property type="entry name" value="TPR_8"/>
    <property type="match status" value="1"/>
</dbReference>
<dbReference type="PANTHER" id="PTHR44858">
    <property type="entry name" value="TETRATRICOPEPTIDE REPEAT PROTEIN 6"/>
    <property type="match status" value="1"/>
</dbReference>
<evidence type="ECO:0000313" key="5">
    <source>
        <dbReference type="EMBL" id="AFX88975.1"/>
    </source>
</evidence>
<evidence type="ECO:0000313" key="6">
    <source>
        <dbReference type="EMBL" id="AFZ77010.1"/>
    </source>
</evidence>
<evidence type="ECO:0000256" key="1">
    <source>
        <dbReference type="ARBA" id="ARBA00022737"/>
    </source>
</evidence>
<accession>K7YYZ8</accession>
<dbReference type="EMBL" id="JX869936">
    <property type="protein sequence ID" value="AFZ77010.1"/>
    <property type="molecule type" value="Genomic_DNA"/>
</dbReference>
<gene>
    <name evidence="5" type="primary">mamA</name>
    <name evidence="6" type="ORF">ALPM_00050</name>
</gene>
<evidence type="ECO:0000256" key="3">
    <source>
        <dbReference type="PROSITE-ProRule" id="PRU00339"/>
    </source>
</evidence>
<evidence type="ECO:0000256" key="4">
    <source>
        <dbReference type="SAM" id="MobiDB-lite"/>
    </source>
</evidence>
<dbReference type="GO" id="GO:0046813">
    <property type="term" value="P:receptor-mediated virion attachment to host cell"/>
    <property type="evidence" value="ECO:0007669"/>
    <property type="project" value="TreeGrafter"/>
</dbReference>
<dbReference type="EMBL" id="JX628756">
    <property type="protein sequence ID" value="AFX88975.1"/>
    <property type="molecule type" value="Genomic_DNA"/>
</dbReference>
<dbReference type="NCBIfam" id="NF040959">
    <property type="entry name" value="MamA"/>
    <property type="match status" value="1"/>
</dbReference>
<feature type="compositionally biased region" description="Gly residues" evidence="4">
    <location>
        <begin position="21"/>
        <end position="33"/>
    </location>
</feature>
<reference evidence="5" key="1">
    <citation type="submission" date="2012-09" db="EMBL/GenBank/DDBJ databases">
        <title>Magnetosome gene in the alkaliphilic magnetotactic strain ML-1.</title>
        <authorList>
            <person name="Lefevre C.T."/>
            <person name="Trubitsyn D."/>
            <person name="Bazylinski D.A."/>
        </authorList>
    </citation>
    <scope>NUCLEOTIDE SEQUENCE</scope>
    <source>
        <strain evidence="5">ML-1</strain>
    </source>
</reference>
<dbReference type="Gene3D" id="1.25.40.10">
    <property type="entry name" value="Tetratricopeptide repeat domain"/>
    <property type="match status" value="1"/>
</dbReference>
<dbReference type="SMART" id="SM00028">
    <property type="entry name" value="TPR"/>
    <property type="match status" value="5"/>
</dbReference>
<dbReference type="PANTHER" id="PTHR44858:SF1">
    <property type="entry name" value="UDP-N-ACETYLGLUCOSAMINE--PEPTIDE N-ACETYLGLUCOSAMINYLTRANSFERASE SPINDLY-RELATED"/>
    <property type="match status" value="1"/>
</dbReference>
<name>K7YYZ8_9DELT</name>